<evidence type="ECO:0000256" key="5">
    <source>
        <dbReference type="ARBA" id="ARBA00022859"/>
    </source>
</evidence>
<keyword evidence="7" id="KW-0175">Coiled coil</keyword>
<dbReference type="GO" id="GO:0005737">
    <property type="term" value="C:cytoplasm"/>
    <property type="evidence" value="ECO:0007669"/>
    <property type="project" value="UniProtKB-ARBA"/>
</dbReference>
<keyword evidence="5" id="KW-0391">Immunity</keyword>
<dbReference type="Pfam" id="PF13765">
    <property type="entry name" value="PRY"/>
    <property type="match status" value="1"/>
</dbReference>
<dbReference type="PRINTS" id="PR01407">
    <property type="entry name" value="BUTYPHLNCDUF"/>
</dbReference>
<dbReference type="Gene3D" id="3.30.40.10">
    <property type="entry name" value="Zinc/RING finger domain, C3HC4 (zinc finger)"/>
    <property type="match status" value="1"/>
</dbReference>
<sequence>MSESVPTSPKLIQTRRQSLGTPICNDLYSSFVLSTGPLAEELQCSVCLEVFTDPVSTPCGHNFCKSCLNQCWSNSQECKCPICNETFSKRPDLKINTALRQVLKALKSCLVCQTSYCETHLEPHLRVLNLKKHKLMDPVENIKDYICQKHGRPLELFCRDDQMYVCVFCTDGDHKTHNTVHLKEESKDKASQLMKSQKDVQQMIQDKIKKIQDVEHATELRKVRQENTASVELCTALIRSIERCQAELLDMMEEKQKAAEKQEEKLIQELQQELTELKMRNTELDHLSHNEDHLHLLQIDPSLCSPPHTRNWPEISMNTDVNVETLRRALTQLQETLDEKLIQTVFRRMQQYAVDVTLDPDTTHPYLILSDDGKQVRHGDIKQKLPNNPERFDHYPGVLGKEGFSSGRFYFEVQVKEKIEWNLGVARESINRKGLIKTPPHYGFWTVRLRNGNGYWALKPQKVGVFLDYEEGLVSLYDVVSRSHIYSFTGQSFKEKLCPLFNPELNNGGKNSAPLISSPDIYNE</sequence>
<dbReference type="Pfam" id="PF13445">
    <property type="entry name" value="zf-RING_UBOX"/>
    <property type="match status" value="1"/>
</dbReference>
<evidence type="ECO:0000259" key="10">
    <source>
        <dbReference type="PROSITE" id="PS50188"/>
    </source>
</evidence>
<keyword evidence="4" id="KW-0862">Zinc</keyword>
<dbReference type="CDD" id="cd13733">
    <property type="entry name" value="SPRY_PRY_C-I_1"/>
    <property type="match status" value="1"/>
</dbReference>
<dbReference type="CDD" id="cd19769">
    <property type="entry name" value="Bbox2_TRIM16-like"/>
    <property type="match status" value="1"/>
</dbReference>
<dbReference type="PROSITE" id="PS50188">
    <property type="entry name" value="B302_SPRY"/>
    <property type="match status" value="1"/>
</dbReference>
<reference evidence="11" key="1">
    <citation type="submission" date="2025-08" db="UniProtKB">
        <authorList>
            <consortium name="Ensembl"/>
        </authorList>
    </citation>
    <scope>IDENTIFICATION</scope>
</reference>
<keyword evidence="2" id="KW-0479">Metal-binding</keyword>
<dbReference type="SUPFAM" id="SSF57845">
    <property type="entry name" value="B-box zinc-binding domain"/>
    <property type="match status" value="1"/>
</dbReference>
<dbReference type="Gene3D" id="3.30.160.60">
    <property type="entry name" value="Classic Zinc Finger"/>
    <property type="match status" value="1"/>
</dbReference>
<dbReference type="InterPro" id="IPR051051">
    <property type="entry name" value="E3_ubiq-ligase_TRIM/RNF"/>
</dbReference>
<dbReference type="FunFam" id="2.60.120.920:FF:000004">
    <property type="entry name" value="Butyrophilin subfamily 1 member A1"/>
    <property type="match status" value="1"/>
</dbReference>
<dbReference type="InterPro" id="IPR001841">
    <property type="entry name" value="Znf_RING"/>
</dbReference>
<keyword evidence="1" id="KW-0399">Innate immunity</keyword>
<dbReference type="InterPro" id="IPR013320">
    <property type="entry name" value="ConA-like_dom_sf"/>
</dbReference>
<dbReference type="InterPro" id="IPR058030">
    <property type="entry name" value="TRIM8/14/16/25/29/45/65_CC"/>
</dbReference>
<evidence type="ECO:0000313" key="11">
    <source>
        <dbReference type="Ensembl" id="ENSSANP00000017393.1"/>
    </source>
</evidence>
<dbReference type="SMART" id="SM00589">
    <property type="entry name" value="PRY"/>
    <property type="match status" value="1"/>
</dbReference>
<dbReference type="PANTHER" id="PTHR25465:SF32">
    <property type="entry name" value="BLOODTHIRSTY-RELATED GENE FAMILY, MEMBER 16 ISOFORM X1-RELATED"/>
    <property type="match status" value="1"/>
</dbReference>
<feature type="domain" description="B30.2/SPRY" evidence="10">
    <location>
        <begin position="336"/>
        <end position="524"/>
    </location>
</feature>
<dbReference type="Pfam" id="PF00643">
    <property type="entry name" value="zf-B_box"/>
    <property type="match status" value="1"/>
</dbReference>
<dbReference type="InterPro" id="IPR001870">
    <property type="entry name" value="B30.2/SPRY"/>
</dbReference>
<keyword evidence="3 6" id="KW-0863">Zinc-finger</keyword>
<dbReference type="PROSITE" id="PS50089">
    <property type="entry name" value="ZF_RING_2"/>
    <property type="match status" value="1"/>
</dbReference>
<dbReference type="GO" id="GO:0045087">
    <property type="term" value="P:innate immune response"/>
    <property type="evidence" value="ECO:0007669"/>
    <property type="project" value="UniProtKB-KW"/>
</dbReference>
<reference evidence="11" key="2">
    <citation type="submission" date="2025-09" db="UniProtKB">
        <authorList>
            <consortium name="Ensembl"/>
        </authorList>
    </citation>
    <scope>IDENTIFICATION</scope>
</reference>
<dbReference type="InterPro" id="IPR027370">
    <property type="entry name" value="Znf-RING_euk"/>
</dbReference>
<keyword evidence="12" id="KW-1185">Reference proteome</keyword>
<dbReference type="SMART" id="SM00449">
    <property type="entry name" value="SPRY"/>
    <property type="match status" value="1"/>
</dbReference>
<dbReference type="InterPro" id="IPR000315">
    <property type="entry name" value="Znf_B-box"/>
</dbReference>
<dbReference type="SMART" id="SM00336">
    <property type="entry name" value="BBOX"/>
    <property type="match status" value="1"/>
</dbReference>
<protein>
    <submittedName>
        <fullName evidence="11">Uncharacterized protein</fullName>
    </submittedName>
</protein>
<evidence type="ECO:0000256" key="2">
    <source>
        <dbReference type="ARBA" id="ARBA00022723"/>
    </source>
</evidence>
<dbReference type="Gene3D" id="2.60.120.920">
    <property type="match status" value="1"/>
</dbReference>
<evidence type="ECO:0000256" key="3">
    <source>
        <dbReference type="ARBA" id="ARBA00022771"/>
    </source>
</evidence>
<feature type="coiled-coil region" evidence="7">
    <location>
        <begin position="241"/>
        <end position="287"/>
    </location>
</feature>
<evidence type="ECO:0000313" key="12">
    <source>
        <dbReference type="Proteomes" id="UP000472260"/>
    </source>
</evidence>
<feature type="domain" description="B box-type" evidence="9">
    <location>
        <begin position="142"/>
        <end position="182"/>
    </location>
</feature>
<feature type="domain" description="RING-type" evidence="8">
    <location>
        <begin position="44"/>
        <end position="84"/>
    </location>
</feature>
<dbReference type="Pfam" id="PF25600">
    <property type="entry name" value="TRIM_CC"/>
    <property type="match status" value="1"/>
</dbReference>
<accession>A0A671LB87</accession>
<dbReference type="InterPro" id="IPR013083">
    <property type="entry name" value="Znf_RING/FYVE/PHD"/>
</dbReference>
<dbReference type="InterPro" id="IPR006574">
    <property type="entry name" value="PRY"/>
</dbReference>
<evidence type="ECO:0000256" key="1">
    <source>
        <dbReference type="ARBA" id="ARBA00022588"/>
    </source>
</evidence>
<dbReference type="Proteomes" id="UP000472260">
    <property type="component" value="Unassembled WGS sequence"/>
</dbReference>
<evidence type="ECO:0000256" key="4">
    <source>
        <dbReference type="ARBA" id="ARBA00022833"/>
    </source>
</evidence>
<evidence type="ECO:0000256" key="6">
    <source>
        <dbReference type="PROSITE-ProRule" id="PRU00024"/>
    </source>
</evidence>
<evidence type="ECO:0000259" key="8">
    <source>
        <dbReference type="PROSITE" id="PS50089"/>
    </source>
</evidence>
<dbReference type="InterPro" id="IPR017907">
    <property type="entry name" value="Znf_RING_CS"/>
</dbReference>
<dbReference type="SUPFAM" id="SSF57850">
    <property type="entry name" value="RING/U-box"/>
    <property type="match status" value="1"/>
</dbReference>
<evidence type="ECO:0000256" key="7">
    <source>
        <dbReference type="SAM" id="Coils"/>
    </source>
</evidence>
<dbReference type="PROSITE" id="PS00518">
    <property type="entry name" value="ZF_RING_1"/>
    <property type="match status" value="1"/>
</dbReference>
<dbReference type="Pfam" id="PF00622">
    <property type="entry name" value="SPRY"/>
    <property type="match status" value="1"/>
</dbReference>
<organism evidence="11 12">
    <name type="scientific">Sinocyclocheilus anshuiensis</name>
    <dbReference type="NCBI Taxonomy" id="1608454"/>
    <lineage>
        <taxon>Eukaryota</taxon>
        <taxon>Metazoa</taxon>
        <taxon>Chordata</taxon>
        <taxon>Craniata</taxon>
        <taxon>Vertebrata</taxon>
        <taxon>Euteleostomi</taxon>
        <taxon>Actinopterygii</taxon>
        <taxon>Neopterygii</taxon>
        <taxon>Teleostei</taxon>
        <taxon>Ostariophysi</taxon>
        <taxon>Cypriniformes</taxon>
        <taxon>Cyprinidae</taxon>
        <taxon>Cyprininae</taxon>
        <taxon>Sinocyclocheilus</taxon>
    </lineage>
</organism>
<name>A0A671LB87_9TELE</name>
<dbReference type="InterPro" id="IPR043136">
    <property type="entry name" value="B30.2/SPRY_sf"/>
</dbReference>
<dbReference type="PANTHER" id="PTHR25465">
    <property type="entry name" value="B-BOX DOMAIN CONTAINING"/>
    <property type="match status" value="1"/>
</dbReference>
<dbReference type="GO" id="GO:0008270">
    <property type="term" value="F:zinc ion binding"/>
    <property type="evidence" value="ECO:0007669"/>
    <property type="project" value="UniProtKB-KW"/>
</dbReference>
<dbReference type="SMART" id="SM00184">
    <property type="entry name" value="RING"/>
    <property type="match status" value="1"/>
</dbReference>
<dbReference type="AlphaFoldDB" id="A0A671LB87"/>
<evidence type="ECO:0000259" key="9">
    <source>
        <dbReference type="PROSITE" id="PS50119"/>
    </source>
</evidence>
<dbReference type="InterPro" id="IPR003879">
    <property type="entry name" value="Butyrophylin_SPRY"/>
</dbReference>
<dbReference type="InterPro" id="IPR003877">
    <property type="entry name" value="SPRY_dom"/>
</dbReference>
<dbReference type="Ensembl" id="ENSSANT00000018574.1">
    <property type="protein sequence ID" value="ENSSANP00000017393.1"/>
    <property type="gene ID" value="ENSSANG00000009150.1"/>
</dbReference>
<dbReference type="SUPFAM" id="SSF49899">
    <property type="entry name" value="Concanavalin A-like lectins/glucanases"/>
    <property type="match status" value="1"/>
</dbReference>
<proteinExistence type="predicted"/>
<dbReference type="PROSITE" id="PS50119">
    <property type="entry name" value="ZF_BBOX"/>
    <property type="match status" value="1"/>
</dbReference>